<dbReference type="Proteomes" id="UP000323300">
    <property type="component" value="Unassembled WGS sequence"/>
</dbReference>
<dbReference type="Gene3D" id="3.30.390.10">
    <property type="entry name" value="Enolase-like, N-terminal domain"/>
    <property type="match status" value="1"/>
</dbReference>
<evidence type="ECO:0000313" key="11">
    <source>
        <dbReference type="Proteomes" id="UP000323300"/>
    </source>
</evidence>
<feature type="binding site" evidence="6">
    <location>
        <position position="175"/>
    </location>
    <ligand>
        <name>Mg(2+)</name>
        <dbReference type="ChEBI" id="CHEBI:18420"/>
    </ligand>
</feature>
<dbReference type="InterPro" id="IPR034603">
    <property type="entry name" value="Dipeptide_epimerase"/>
</dbReference>
<proteinExistence type="inferred from homology"/>
<evidence type="ECO:0000313" key="10">
    <source>
        <dbReference type="EMBL" id="SFK33587.1"/>
    </source>
</evidence>
<evidence type="ECO:0000256" key="2">
    <source>
        <dbReference type="ARBA" id="ARBA00022723"/>
    </source>
</evidence>
<feature type="active site" description="Proton acceptor; specific for (S)-substrate epimerization" evidence="5">
    <location>
        <position position="246"/>
    </location>
</feature>
<dbReference type="PANTHER" id="PTHR48080">
    <property type="entry name" value="D-GALACTONATE DEHYDRATASE-RELATED"/>
    <property type="match status" value="1"/>
</dbReference>
<dbReference type="SFLD" id="SFLDS00001">
    <property type="entry name" value="Enolase"/>
    <property type="match status" value="1"/>
</dbReference>
<protein>
    <recommendedName>
        <fullName evidence="7">Dipeptide epimerase</fullName>
        <ecNumber evidence="7">5.1.1.-</ecNumber>
    </recommendedName>
</protein>
<comment type="cofactor">
    <cofactor evidence="6 7">
        <name>Mg(2+)</name>
        <dbReference type="ChEBI" id="CHEBI:18420"/>
    </cofactor>
    <text evidence="6 7">Binds 1 Mg(2+) ion per subunit.</text>
</comment>
<dbReference type="InterPro" id="IPR036849">
    <property type="entry name" value="Enolase-like_C_sf"/>
</dbReference>
<dbReference type="Gene3D" id="3.20.20.120">
    <property type="entry name" value="Enolase-like C-terminal domain"/>
    <property type="match status" value="1"/>
</dbReference>
<dbReference type="SUPFAM" id="SSF51604">
    <property type="entry name" value="Enolase C-terminal domain-like"/>
    <property type="match status" value="1"/>
</dbReference>
<dbReference type="EC" id="5.1.1.-" evidence="7"/>
<dbReference type="Pfam" id="PF02746">
    <property type="entry name" value="MR_MLE_N"/>
    <property type="match status" value="1"/>
</dbReference>
<comment type="similarity">
    <text evidence="1 7">Belongs to the mandelate racemase/muconate lactonizing enzyme family.</text>
</comment>
<reference evidence="10 11" key="1">
    <citation type="submission" date="2016-10" db="EMBL/GenBank/DDBJ databases">
        <authorList>
            <person name="Varghese N."/>
            <person name="Submissions S."/>
        </authorList>
    </citation>
    <scope>NUCLEOTIDE SEQUENCE [LARGE SCALE GENOMIC DNA]</scope>
    <source>
        <strain evidence="10 11">DSM 21822</strain>
    </source>
</reference>
<keyword evidence="8" id="KW-0812">Transmembrane</keyword>
<feature type="domain" description="Mandelate racemase/muconate lactonizing enzyme C-terminal" evidence="9">
    <location>
        <begin position="131"/>
        <end position="222"/>
    </location>
</feature>
<dbReference type="SFLD" id="SFLDF00010">
    <property type="entry name" value="dipeptide_epimerase"/>
    <property type="match status" value="1"/>
</dbReference>
<dbReference type="PANTHER" id="PTHR48080:SF3">
    <property type="entry name" value="ENOLASE SUPERFAMILY MEMBER DDB_G0284701"/>
    <property type="match status" value="1"/>
</dbReference>
<dbReference type="InterPro" id="IPR029065">
    <property type="entry name" value="Enolase_C-like"/>
</dbReference>
<evidence type="ECO:0000259" key="9">
    <source>
        <dbReference type="SMART" id="SM00922"/>
    </source>
</evidence>
<dbReference type="GO" id="GO:0016855">
    <property type="term" value="F:racemase and epimerase activity, acting on amino acids and derivatives"/>
    <property type="evidence" value="ECO:0007669"/>
    <property type="project" value="UniProtKB-UniRule"/>
</dbReference>
<dbReference type="SMART" id="SM00922">
    <property type="entry name" value="MR_MLE"/>
    <property type="match status" value="1"/>
</dbReference>
<dbReference type="OrthoDB" id="9782675at2"/>
<dbReference type="InterPro" id="IPR013342">
    <property type="entry name" value="Mandelate_racemase_C"/>
</dbReference>
<dbReference type="EMBL" id="FOSL01000005">
    <property type="protein sequence ID" value="SFK33587.1"/>
    <property type="molecule type" value="Genomic_DNA"/>
</dbReference>
<dbReference type="Pfam" id="PF13378">
    <property type="entry name" value="MR_MLE_C"/>
    <property type="match status" value="1"/>
</dbReference>
<gene>
    <name evidence="10" type="ORF">SAMN04488498_10578</name>
</gene>
<dbReference type="GO" id="GO:0046872">
    <property type="term" value="F:metal ion binding"/>
    <property type="evidence" value="ECO:0007669"/>
    <property type="project" value="UniProtKB-KW"/>
</dbReference>
<accession>A0A1I3YNU1</accession>
<evidence type="ECO:0000256" key="8">
    <source>
        <dbReference type="SAM" id="Phobius"/>
    </source>
</evidence>
<sequence length="327" mass="34319">MPRDISVQAERFPIAGTFTISRGSKTEAEVLTCTITEGKHGGRGECVPYRRYGETMESVRQAIEAVRADIAGGADRNALLSIMPAGAARNAVDCALWDLEAKISGRRVAESIGKAKPSPLTTAFTLSLGEPEAMAAQARANAGRPLLKVKIGGDGDIARIRAVVEAAPDSRIILDANEGWSDANIRENLTAAAELGIVLIEQPLPAGKDQILREITHPVPICADESVHTAEGLEALKGLYDAVNIKLDKAGGLTAAIALRDRARDMGFGVMVGCMVGTSLAMAPAVLLAQDADFVDLDGPLLLAQDRSPGLVYEGSMVSAPEAALWG</sequence>
<evidence type="ECO:0000256" key="7">
    <source>
        <dbReference type="RuleBase" id="RU366006"/>
    </source>
</evidence>
<evidence type="ECO:0000256" key="4">
    <source>
        <dbReference type="ARBA" id="ARBA00023235"/>
    </source>
</evidence>
<dbReference type="RefSeq" id="WP_149760112.1">
    <property type="nucleotide sequence ID" value="NZ_BSPE01000056.1"/>
</dbReference>
<dbReference type="InterPro" id="IPR034593">
    <property type="entry name" value="DgoD-like"/>
</dbReference>
<evidence type="ECO:0000256" key="1">
    <source>
        <dbReference type="ARBA" id="ARBA00008031"/>
    </source>
</evidence>
<dbReference type="NCBIfam" id="NF042940">
    <property type="entry name" value="racemase_DgcA"/>
    <property type="match status" value="1"/>
</dbReference>
<keyword evidence="11" id="KW-1185">Reference proteome</keyword>
<organism evidence="10 11">
    <name type="scientific">Neomesorhizobium albiziae</name>
    <dbReference type="NCBI Taxonomy" id="335020"/>
    <lineage>
        <taxon>Bacteria</taxon>
        <taxon>Pseudomonadati</taxon>
        <taxon>Pseudomonadota</taxon>
        <taxon>Alphaproteobacteria</taxon>
        <taxon>Hyphomicrobiales</taxon>
        <taxon>Phyllobacteriaceae</taxon>
        <taxon>Neomesorhizobium</taxon>
    </lineage>
</organism>
<feature type="transmembrane region" description="Helical" evidence="8">
    <location>
        <begin position="268"/>
        <end position="289"/>
    </location>
</feature>
<evidence type="ECO:0000256" key="6">
    <source>
        <dbReference type="PIRSR" id="PIRSR634603-3"/>
    </source>
</evidence>
<feature type="active site" description="Proton acceptor; specific for (R)-substrate epimerization" evidence="5">
    <location>
        <position position="150"/>
    </location>
</feature>
<feature type="binding site" evidence="6">
    <location>
        <position position="224"/>
    </location>
    <ligand>
        <name>Mg(2+)</name>
        <dbReference type="ChEBI" id="CHEBI:18420"/>
    </ligand>
</feature>
<keyword evidence="8" id="KW-0472">Membrane</keyword>
<dbReference type="InterPro" id="IPR013341">
    <property type="entry name" value="Mandelate_racemase_N_dom"/>
</dbReference>
<evidence type="ECO:0000256" key="5">
    <source>
        <dbReference type="PIRSR" id="PIRSR634603-1"/>
    </source>
</evidence>
<keyword evidence="3 6" id="KW-0460">Magnesium</keyword>
<dbReference type="SUPFAM" id="SSF54826">
    <property type="entry name" value="Enolase N-terminal domain-like"/>
    <property type="match status" value="1"/>
</dbReference>
<feature type="binding site" evidence="6">
    <location>
        <position position="201"/>
    </location>
    <ligand>
        <name>Mg(2+)</name>
        <dbReference type="ChEBI" id="CHEBI:18420"/>
    </ligand>
</feature>
<name>A0A1I3YNU1_9HYPH</name>
<keyword evidence="4 7" id="KW-0413">Isomerase</keyword>
<dbReference type="AlphaFoldDB" id="A0A1I3YNU1"/>
<dbReference type="SFLD" id="SFLDG00180">
    <property type="entry name" value="muconate_cycloisomerase"/>
    <property type="match status" value="1"/>
</dbReference>
<keyword evidence="2 6" id="KW-0479">Metal-binding</keyword>
<keyword evidence="8" id="KW-1133">Transmembrane helix</keyword>
<evidence type="ECO:0000256" key="3">
    <source>
        <dbReference type="ARBA" id="ARBA00022842"/>
    </source>
</evidence>
<dbReference type="CDD" id="cd03319">
    <property type="entry name" value="L-Ala-DL-Glu_epimerase"/>
    <property type="match status" value="1"/>
</dbReference>
<dbReference type="InterPro" id="IPR029017">
    <property type="entry name" value="Enolase-like_N"/>
</dbReference>